<dbReference type="SUPFAM" id="SSF55205">
    <property type="entry name" value="EPT/RTPC-like"/>
    <property type="match status" value="1"/>
</dbReference>
<dbReference type="Pfam" id="PF00275">
    <property type="entry name" value="EPSP_synthase"/>
    <property type="match status" value="1"/>
</dbReference>
<dbReference type="InterPro" id="IPR023193">
    <property type="entry name" value="EPSP_synthase_CS"/>
</dbReference>
<name>A0ABN1ENH7_9PROT</name>
<feature type="binding site" evidence="7">
    <location>
        <position position="127"/>
    </location>
    <ligand>
        <name>phosphoenolpyruvate</name>
        <dbReference type="ChEBI" id="CHEBI:58702"/>
    </ligand>
</feature>
<dbReference type="EC" id="2.5.1.19" evidence="7"/>
<keyword evidence="3 7" id="KW-0028">Amino-acid biosynthesis</keyword>
<dbReference type="PANTHER" id="PTHR21090">
    <property type="entry name" value="AROM/DEHYDROQUINATE SYNTHASE"/>
    <property type="match status" value="1"/>
</dbReference>
<feature type="binding site" evidence="7">
    <location>
        <position position="174"/>
    </location>
    <ligand>
        <name>phosphoenolpyruvate</name>
        <dbReference type="ChEBI" id="CHEBI:58702"/>
    </ligand>
</feature>
<comment type="subunit">
    <text evidence="7">Monomer.</text>
</comment>
<keyword evidence="5 7" id="KW-0057">Aromatic amino acid biosynthesis</keyword>
<gene>
    <name evidence="7 9" type="primary">aroA</name>
    <name evidence="9" type="ORF">GCM10008942_19060</name>
</gene>
<evidence type="ECO:0000259" key="8">
    <source>
        <dbReference type="Pfam" id="PF00275"/>
    </source>
</evidence>
<comment type="pathway">
    <text evidence="1 7">Metabolic intermediate biosynthesis; chorismate biosynthesis; chorismate from D-erythrose 4-phosphate and phosphoenolpyruvate: step 6/7.</text>
</comment>
<evidence type="ECO:0000256" key="3">
    <source>
        <dbReference type="ARBA" id="ARBA00022605"/>
    </source>
</evidence>
<dbReference type="NCBIfam" id="TIGR01356">
    <property type="entry name" value="aroA"/>
    <property type="match status" value="1"/>
</dbReference>
<feature type="binding site" evidence="7">
    <location>
        <position position="26"/>
    </location>
    <ligand>
        <name>phosphoenolpyruvate</name>
        <dbReference type="ChEBI" id="CHEBI:58702"/>
    </ligand>
</feature>
<accession>A0ABN1ENH7</accession>
<feature type="binding site" evidence="7">
    <location>
        <position position="174"/>
    </location>
    <ligand>
        <name>3-phosphoshikimate</name>
        <dbReference type="ChEBI" id="CHEBI:145989"/>
    </ligand>
</feature>
<dbReference type="PROSITE" id="PS00885">
    <property type="entry name" value="EPSP_SYNTHASE_2"/>
    <property type="match status" value="1"/>
</dbReference>
<feature type="binding site" evidence="7">
    <location>
        <position position="401"/>
    </location>
    <ligand>
        <name>phosphoenolpyruvate</name>
        <dbReference type="ChEBI" id="CHEBI:58702"/>
    </ligand>
</feature>
<evidence type="ECO:0000256" key="7">
    <source>
        <dbReference type="HAMAP-Rule" id="MF_00210"/>
    </source>
</evidence>
<evidence type="ECO:0000313" key="9">
    <source>
        <dbReference type="EMBL" id="GAA0570439.1"/>
    </source>
</evidence>
<comment type="caution">
    <text evidence="7">Lacks conserved residue(s) required for the propagation of feature annotation.</text>
</comment>
<feature type="binding site" evidence="7">
    <location>
        <position position="26"/>
    </location>
    <ligand>
        <name>3-phosphoshikimate</name>
        <dbReference type="ChEBI" id="CHEBI:145989"/>
    </ligand>
</feature>
<feature type="binding site" evidence="7">
    <location>
        <position position="99"/>
    </location>
    <ligand>
        <name>phosphoenolpyruvate</name>
        <dbReference type="ChEBI" id="CHEBI:58702"/>
    </ligand>
</feature>
<dbReference type="Proteomes" id="UP001499951">
    <property type="component" value="Unassembled WGS sequence"/>
</dbReference>
<dbReference type="InterPro" id="IPR013792">
    <property type="entry name" value="RNA3'P_cycl/enolpyr_Trfase_a/b"/>
</dbReference>
<dbReference type="HAMAP" id="MF_00210">
    <property type="entry name" value="EPSP_synth"/>
    <property type="match status" value="1"/>
</dbReference>
<dbReference type="CDD" id="cd01556">
    <property type="entry name" value="EPSP_synthase"/>
    <property type="match status" value="1"/>
</dbReference>
<dbReference type="RefSeq" id="WP_166929367.1">
    <property type="nucleotide sequence ID" value="NZ_BAAADD010000004.1"/>
</dbReference>
<sequence length="446" mass="46249">MSSPARPLRGCRSSALTGAVTVPGDKSISHRALILGGMALGETRITGLLEAEDVLNTAEAVRAFGASVVRQGPGAWKVSGTGVGGWRRPEDVLDFGNSGTGSRLVMGAMATTPVTAVFTGDASLRKRPMGRVLEPLKLYGAEYDARPGGLMPVTLKGAVEAMPVEYLVPMASAQVKSAMLLAALNAPGRSRISQKTLTRDHTEKMLAAFGADISVEPLPDGGEVITVGGEAELKAISVAVPRDPSSAAFAIVAALLVPGSDILLHDVLLNPRRTGLFTTLQEMGADLVIVNQRESGGEQIGDIKVRASALKGVEVPPERVPDMIDEFPILAVAAAFADGNTIMRGLEELRVKESDRLAAIIAGLRANGVTVQELEDGMVVEGLGGDGVPGGGTVTTHMDHRIAMAFLVMGLAAKAPVTVDDTAMIATSFPEFENLMGGLGAVFAEG</sequence>
<comment type="caution">
    <text evidence="9">The sequence shown here is derived from an EMBL/GenBank/DDBJ whole genome shotgun (WGS) entry which is preliminary data.</text>
</comment>
<keyword evidence="7" id="KW-0963">Cytoplasm</keyword>
<comment type="catalytic activity">
    <reaction evidence="6">
        <text>3-phosphoshikimate + phosphoenolpyruvate = 5-O-(1-carboxyvinyl)-3-phosphoshikimate + phosphate</text>
        <dbReference type="Rhea" id="RHEA:21256"/>
        <dbReference type="ChEBI" id="CHEBI:43474"/>
        <dbReference type="ChEBI" id="CHEBI:57701"/>
        <dbReference type="ChEBI" id="CHEBI:58702"/>
        <dbReference type="ChEBI" id="CHEBI:145989"/>
        <dbReference type="EC" id="2.5.1.19"/>
    </reaction>
    <physiologicalReaction direction="left-to-right" evidence="6">
        <dbReference type="Rhea" id="RHEA:21257"/>
    </physiologicalReaction>
</comment>
<feature type="binding site" evidence="7">
    <location>
        <position position="172"/>
    </location>
    <ligand>
        <name>3-phosphoshikimate</name>
        <dbReference type="ChEBI" id="CHEBI:145989"/>
    </ligand>
</feature>
<comment type="subcellular location">
    <subcellularLocation>
        <location evidence="7">Cytoplasm</location>
    </subcellularLocation>
</comment>
<protein>
    <recommendedName>
        <fullName evidence="7">3-phosphoshikimate 1-carboxyvinyltransferase</fullName>
        <ecNumber evidence="7">2.5.1.19</ecNumber>
    </recommendedName>
    <alternativeName>
        <fullName evidence="7">5-enolpyruvylshikimate-3-phosphate synthase</fullName>
        <shortName evidence="7">EPSP synthase</shortName>
        <shortName evidence="7">EPSPS</shortName>
    </alternativeName>
</protein>
<feature type="active site" description="Proton acceptor" evidence="7">
    <location>
        <position position="325"/>
    </location>
</feature>
<evidence type="ECO:0000313" key="10">
    <source>
        <dbReference type="Proteomes" id="UP001499951"/>
    </source>
</evidence>
<proteinExistence type="inferred from homology"/>
<feature type="binding site" evidence="7">
    <location>
        <position position="27"/>
    </location>
    <ligand>
        <name>3-phosphoshikimate</name>
        <dbReference type="ChEBI" id="CHEBI:145989"/>
    </ligand>
</feature>
<evidence type="ECO:0000256" key="2">
    <source>
        <dbReference type="ARBA" id="ARBA00009948"/>
    </source>
</evidence>
<dbReference type="PIRSF" id="PIRSF000505">
    <property type="entry name" value="EPSPS"/>
    <property type="match status" value="1"/>
</dbReference>
<dbReference type="InterPro" id="IPR001986">
    <property type="entry name" value="Enolpyruvate_Tfrase_dom"/>
</dbReference>
<evidence type="ECO:0000256" key="6">
    <source>
        <dbReference type="ARBA" id="ARBA00044633"/>
    </source>
</evidence>
<dbReference type="Gene3D" id="3.65.10.10">
    <property type="entry name" value="Enolpyruvate transferase domain"/>
    <property type="match status" value="2"/>
</dbReference>
<evidence type="ECO:0000256" key="1">
    <source>
        <dbReference type="ARBA" id="ARBA00004811"/>
    </source>
</evidence>
<dbReference type="InterPro" id="IPR036968">
    <property type="entry name" value="Enolpyruvate_Tfrase_sf"/>
</dbReference>
<keyword evidence="10" id="KW-1185">Reference proteome</keyword>
<feature type="domain" description="Enolpyruvate transferase" evidence="8">
    <location>
        <begin position="13"/>
        <end position="434"/>
    </location>
</feature>
<dbReference type="EMBL" id="BAAADD010000004">
    <property type="protein sequence ID" value="GAA0570439.1"/>
    <property type="molecule type" value="Genomic_DNA"/>
</dbReference>
<evidence type="ECO:0000256" key="5">
    <source>
        <dbReference type="ARBA" id="ARBA00023141"/>
    </source>
</evidence>
<dbReference type="InterPro" id="IPR006264">
    <property type="entry name" value="EPSP_synthase"/>
</dbReference>
<comment type="function">
    <text evidence="7">Catalyzes the transfer of the enolpyruvyl moiety of phosphoenolpyruvate (PEP) to the 5-hydroxyl of shikimate-3-phosphate (S3P) to produce enolpyruvyl shikimate-3-phosphate and inorganic phosphate.</text>
</comment>
<keyword evidence="4 7" id="KW-0808">Transferase</keyword>
<reference evidence="9 10" key="1">
    <citation type="journal article" date="2019" name="Int. J. Syst. Evol. Microbiol.">
        <title>The Global Catalogue of Microorganisms (GCM) 10K type strain sequencing project: providing services to taxonomists for standard genome sequencing and annotation.</title>
        <authorList>
            <consortium name="The Broad Institute Genomics Platform"/>
            <consortium name="The Broad Institute Genome Sequencing Center for Infectious Disease"/>
            <person name="Wu L."/>
            <person name="Ma J."/>
        </authorList>
    </citation>
    <scope>NUCLEOTIDE SEQUENCE [LARGE SCALE GENOMIC DNA]</scope>
    <source>
        <strain evidence="9 10">JCM 15089</strain>
    </source>
</reference>
<dbReference type="PANTHER" id="PTHR21090:SF5">
    <property type="entry name" value="PENTAFUNCTIONAL AROM POLYPEPTIDE"/>
    <property type="match status" value="1"/>
</dbReference>
<feature type="binding site" evidence="7">
    <location>
        <position position="356"/>
    </location>
    <ligand>
        <name>phosphoenolpyruvate</name>
        <dbReference type="ChEBI" id="CHEBI:58702"/>
    </ligand>
</feature>
<feature type="binding site" evidence="7">
    <location>
        <position position="352"/>
    </location>
    <ligand>
        <name>3-phosphoshikimate</name>
        <dbReference type="ChEBI" id="CHEBI:145989"/>
    </ligand>
</feature>
<organism evidence="9 10">
    <name type="scientific">Rhizomicrobium electricum</name>
    <dbReference type="NCBI Taxonomy" id="480070"/>
    <lineage>
        <taxon>Bacteria</taxon>
        <taxon>Pseudomonadati</taxon>
        <taxon>Pseudomonadota</taxon>
        <taxon>Alphaproteobacteria</taxon>
        <taxon>Micropepsales</taxon>
        <taxon>Micropepsaceae</taxon>
        <taxon>Rhizomicrobium</taxon>
    </lineage>
</organism>
<dbReference type="PROSITE" id="PS00104">
    <property type="entry name" value="EPSP_SYNTHASE_1"/>
    <property type="match status" value="1"/>
</dbReference>
<feature type="binding site" evidence="7">
    <location>
        <position position="325"/>
    </location>
    <ligand>
        <name>3-phosphoshikimate</name>
        <dbReference type="ChEBI" id="CHEBI:145989"/>
    </ligand>
</feature>
<feature type="binding site" evidence="7">
    <location>
        <position position="31"/>
    </location>
    <ligand>
        <name>3-phosphoshikimate</name>
        <dbReference type="ChEBI" id="CHEBI:145989"/>
    </ligand>
</feature>
<comment type="similarity">
    <text evidence="2 7">Belongs to the EPSP synthase family.</text>
</comment>
<evidence type="ECO:0000256" key="4">
    <source>
        <dbReference type="ARBA" id="ARBA00022679"/>
    </source>
</evidence>